<evidence type="ECO:0000313" key="2">
    <source>
        <dbReference type="EMBL" id="OZS74666.1"/>
    </source>
</evidence>
<evidence type="ECO:0000313" key="3">
    <source>
        <dbReference type="EMBL" id="QWQ20234.1"/>
    </source>
</evidence>
<dbReference type="NCBIfam" id="NF033831">
    <property type="entry name" value="sce7725_fam"/>
    <property type="match status" value="1"/>
</dbReference>
<dbReference type="EMBL" id="CAHPSF010000007">
    <property type="protein sequence ID" value="CAB5701575.1"/>
    <property type="molecule type" value="Genomic_DNA"/>
</dbReference>
<evidence type="ECO:0000313" key="4">
    <source>
        <dbReference type="Proteomes" id="UP000216001"/>
    </source>
</evidence>
<name>A0A264VTG9_PRORE</name>
<dbReference type="AlphaFoldDB" id="A0A264VTG9"/>
<protein>
    <submittedName>
        <fullName evidence="3">Sce7725 family protein</fullName>
    </submittedName>
</protein>
<dbReference type="Proteomes" id="UP000834611">
    <property type="component" value="Unassembled WGS sequence"/>
</dbReference>
<dbReference type="EMBL" id="CP076405">
    <property type="protein sequence ID" value="QWQ20234.1"/>
    <property type="molecule type" value="Genomic_DNA"/>
</dbReference>
<gene>
    <name evidence="2" type="ORF">CHI95_10275</name>
    <name evidence="1" type="ORF">GHA_02703</name>
    <name evidence="3" type="ORF">KOF27_16790</name>
</gene>
<dbReference type="Proteomes" id="UP000682358">
    <property type="component" value="Chromosome"/>
</dbReference>
<dbReference type="Proteomes" id="UP000216001">
    <property type="component" value="Unassembled WGS sequence"/>
</dbReference>
<reference evidence="1" key="2">
    <citation type="submission" date="2020-05" db="EMBL/GenBank/DDBJ databases">
        <authorList>
            <person name="Delgado-Blas J."/>
        </authorList>
    </citation>
    <scope>NUCLEOTIDE SEQUENCE</scope>
    <source>
        <strain evidence="1">BB1453</strain>
    </source>
</reference>
<reference evidence="2 4" key="1">
    <citation type="submission" date="2017-07" db="EMBL/GenBank/DDBJ databases">
        <title>blaIMP-27 on transferable plasmids in Proteus mirabilis and Providencia rettgeri.</title>
        <authorList>
            <person name="Potter R."/>
        </authorList>
    </citation>
    <scope>NUCLEOTIDE SEQUENCE [LARGE SCALE GENOMIC DNA]</scope>
    <source>
        <strain evidence="2 4">PR1</strain>
    </source>
</reference>
<dbReference type="EMBL" id="NOWC01000010">
    <property type="protein sequence ID" value="OZS74666.1"/>
    <property type="molecule type" value="Genomic_DNA"/>
</dbReference>
<accession>A0A264VTG9</accession>
<reference evidence="3" key="3">
    <citation type="submission" date="2021-06" db="EMBL/GenBank/DDBJ databases">
        <title>Emergence of genetically related NDM-1-producing Providencia rettgeri strains in Argentina.</title>
        <authorList>
            <person name="Pasteran F."/>
            <person name="Meo A."/>
            <person name="Gomez S."/>
            <person name="Derdoy L."/>
            <person name="Albronoz E."/>
            <person name="Faccone D."/>
            <person name="Guerriero L."/>
            <person name="Archuby D."/>
            <person name="Tarzia A."/>
            <person name="Lopez M."/>
            <person name="Corso A."/>
        </authorList>
    </citation>
    <scope>NUCLEOTIDE SEQUENCE</scope>
    <source>
        <strain evidence="3">PreM15628</strain>
    </source>
</reference>
<dbReference type="InterPro" id="IPR047727">
    <property type="entry name" value="Sce7725-like"/>
</dbReference>
<sequence>MYFPYLRARQFELISLRELATSGIVNNKVMPVLEPVKSSFSGLNLACNIFQEKNFKAFLIVNPCCGEIAGDRYDVLNYLKELNGETYLPAFIYTDNSNYILSCIDKYNLENCLIVCLDKFSDEEQLKELSTRDEISHLMLLDPNKYRGLDKYMKLLDINYIRLDDLFEKQQRNSDFLDIAAHKFTEEHLYYKEDGYQGFSDYTILPSDFVDGGSTPRAVVIHLTYPKSEVTNEVWISHFTSESNDSIENVQGKFAEATKKAITFCDSLPLDNIAIDELRKYFTDKKYPGLGTVKKISIKNHVLVINELI</sequence>
<evidence type="ECO:0000313" key="1">
    <source>
        <dbReference type="EMBL" id="CAB5701575.1"/>
    </source>
</evidence>
<proteinExistence type="predicted"/>
<dbReference type="RefSeq" id="WP_094961565.1">
    <property type="nucleotide sequence ID" value="NZ_ABDWLN020000023.1"/>
</dbReference>
<dbReference type="GeneID" id="92276352"/>
<organism evidence="2 4">
    <name type="scientific">Providencia rettgeri</name>
    <dbReference type="NCBI Taxonomy" id="587"/>
    <lineage>
        <taxon>Bacteria</taxon>
        <taxon>Pseudomonadati</taxon>
        <taxon>Pseudomonadota</taxon>
        <taxon>Gammaproteobacteria</taxon>
        <taxon>Enterobacterales</taxon>
        <taxon>Morganellaceae</taxon>
        <taxon>Providencia</taxon>
    </lineage>
</organism>